<dbReference type="Gene3D" id="3.40.1110.10">
    <property type="entry name" value="Calcium-transporting ATPase, cytoplasmic domain N"/>
    <property type="match status" value="1"/>
</dbReference>
<dbReference type="InterPro" id="IPR001757">
    <property type="entry name" value="P_typ_ATPase"/>
</dbReference>
<keyword evidence="6" id="KW-0547">Nucleotide-binding</keyword>
<dbReference type="Gene3D" id="3.40.50.1000">
    <property type="entry name" value="HAD superfamily/HAD-like"/>
    <property type="match status" value="1"/>
</dbReference>
<accession>A0A510KJY2</accession>
<reference evidence="15 16" key="1">
    <citation type="submission" date="2019-07" db="EMBL/GenBank/DDBJ databases">
        <title>Complete Genome Sequence of Leptotrichia trevisanii Strain JMUB3935.</title>
        <authorList>
            <person name="Watanabe S."/>
            <person name="Cui L."/>
        </authorList>
    </citation>
    <scope>NUCLEOTIDE SEQUENCE [LARGE SCALE GENOMIC DNA]</scope>
    <source>
        <strain evidence="15 16">JMUB3935</strain>
    </source>
</reference>
<evidence type="ECO:0000256" key="6">
    <source>
        <dbReference type="ARBA" id="ARBA00022741"/>
    </source>
</evidence>
<dbReference type="InterPro" id="IPR004014">
    <property type="entry name" value="ATPase_P-typ_cation-transptr_N"/>
</dbReference>
<evidence type="ECO:0000259" key="14">
    <source>
        <dbReference type="SMART" id="SM00831"/>
    </source>
</evidence>
<dbReference type="SFLD" id="SFLDS00003">
    <property type="entry name" value="Haloacid_Dehalogenase"/>
    <property type="match status" value="1"/>
</dbReference>
<dbReference type="EMBL" id="AP019840">
    <property type="protein sequence ID" value="BBM51989.1"/>
    <property type="molecule type" value="Genomic_DNA"/>
</dbReference>
<dbReference type="InterPro" id="IPR006068">
    <property type="entry name" value="ATPase_P-typ_cation-transptr_C"/>
</dbReference>
<dbReference type="InterPro" id="IPR008250">
    <property type="entry name" value="ATPase_P-typ_transduc_dom_A_sf"/>
</dbReference>
<feature type="transmembrane region" description="Helical" evidence="13">
    <location>
        <begin position="676"/>
        <end position="696"/>
    </location>
</feature>
<dbReference type="PANTHER" id="PTHR42861">
    <property type="entry name" value="CALCIUM-TRANSPORTING ATPASE"/>
    <property type="match status" value="1"/>
</dbReference>
<dbReference type="InterPro" id="IPR044492">
    <property type="entry name" value="P_typ_ATPase_HD_dom"/>
</dbReference>
<dbReference type="InterPro" id="IPR023298">
    <property type="entry name" value="ATPase_P-typ_TM_dom_sf"/>
</dbReference>
<keyword evidence="9" id="KW-1278">Translocase</keyword>
<dbReference type="Pfam" id="PF13246">
    <property type="entry name" value="Cation_ATPase"/>
    <property type="match status" value="1"/>
</dbReference>
<name>A0A510KJY2_9FUSO</name>
<dbReference type="SMART" id="SM00831">
    <property type="entry name" value="Cation_ATPase_N"/>
    <property type="match status" value="1"/>
</dbReference>
<proteinExistence type="inferred from homology"/>
<keyword evidence="5" id="KW-0479">Metal-binding</keyword>
<dbReference type="Gene3D" id="1.20.1110.10">
    <property type="entry name" value="Calcium-transporting ATPase, transmembrane domain"/>
    <property type="match status" value="1"/>
</dbReference>
<dbReference type="GO" id="GO:0046872">
    <property type="term" value="F:metal ion binding"/>
    <property type="evidence" value="ECO:0007669"/>
    <property type="project" value="UniProtKB-KW"/>
</dbReference>
<keyword evidence="8" id="KW-0460">Magnesium</keyword>
<keyword evidence="11 13" id="KW-0472">Membrane</keyword>
<comment type="similarity">
    <text evidence="2">Belongs to the cation transport ATPase (P-type) (TC 3.A.3) family. Type IIA subfamily.</text>
</comment>
<dbReference type="Gene3D" id="2.70.150.10">
    <property type="entry name" value="Calcium-transporting ATPase, cytoplasmic transduction domain A"/>
    <property type="match status" value="1"/>
</dbReference>
<keyword evidence="3" id="KW-1003">Cell membrane</keyword>
<dbReference type="CDD" id="cd02089">
    <property type="entry name" value="P-type_ATPase_Ca_prok"/>
    <property type="match status" value="1"/>
</dbReference>
<organism evidence="15 16">
    <name type="scientific">Leptotrichia trevisanii</name>
    <dbReference type="NCBI Taxonomy" id="109328"/>
    <lineage>
        <taxon>Bacteria</taxon>
        <taxon>Fusobacteriati</taxon>
        <taxon>Fusobacteriota</taxon>
        <taxon>Fusobacteriia</taxon>
        <taxon>Fusobacteriales</taxon>
        <taxon>Leptotrichiaceae</taxon>
        <taxon>Leptotrichia</taxon>
    </lineage>
</organism>
<dbReference type="FunFam" id="2.70.150.10:FF:000016">
    <property type="entry name" value="Calcium-transporting P-type ATPase putative"/>
    <property type="match status" value="1"/>
</dbReference>
<feature type="transmembrane region" description="Helical" evidence="13">
    <location>
        <begin position="47"/>
        <end position="73"/>
    </location>
</feature>
<dbReference type="GO" id="GO:0140352">
    <property type="term" value="P:export from cell"/>
    <property type="evidence" value="ECO:0007669"/>
    <property type="project" value="UniProtKB-ARBA"/>
</dbReference>
<dbReference type="InterPro" id="IPR018303">
    <property type="entry name" value="ATPase_P-typ_P_site"/>
</dbReference>
<feature type="transmembrane region" description="Helical" evidence="13">
    <location>
        <begin position="748"/>
        <end position="771"/>
    </location>
</feature>
<dbReference type="NCBIfam" id="TIGR01494">
    <property type="entry name" value="ATPase_P-type"/>
    <property type="match status" value="3"/>
</dbReference>
<dbReference type="InterPro" id="IPR059000">
    <property type="entry name" value="ATPase_P-type_domA"/>
</dbReference>
<dbReference type="FunFam" id="3.40.50.1000:FF:000028">
    <property type="entry name" value="Calcium-transporting P-type ATPase, putative"/>
    <property type="match status" value="1"/>
</dbReference>
<evidence type="ECO:0000256" key="13">
    <source>
        <dbReference type="SAM" id="Phobius"/>
    </source>
</evidence>
<dbReference type="PRINTS" id="PR00119">
    <property type="entry name" value="CATATPASE"/>
</dbReference>
<evidence type="ECO:0000313" key="16">
    <source>
        <dbReference type="Proteomes" id="UP000321378"/>
    </source>
</evidence>
<dbReference type="SUPFAM" id="SSF81660">
    <property type="entry name" value="Metal cation-transporting ATPase, ATP-binding domain N"/>
    <property type="match status" value="1"/>
</dbReference>
<evidence type="ECO:0000256" key="11">
    <source>
        <dbReference type="ARBA" id="ARBA00023136"/>
    </source>
</evidence>
<dbReference type="InterPro" id="IPR036412">
    <property type="entry name" value="HAD-like_sf"/>
</dbReference>
<evidence type="ECO:0000256" key="8">
    <source>
        <dbReference type="ARBA" id="ARBA00022842"/>
    </source>
</evidence>
<evidence type="ECO:0000256" key="2">
    <source>
        <dbReference type="ARBA" id="ARBA00005675"/>
    </source>
</evidence>
<gene>
    <name evidence="15" type="ORF">JMUB3935_0967</name>
</gene>
<dbReference type="GO" id="GO:0016887">
    <property type="term" value="F:ATP hydrolysis activity"/>
    <property type="evidence" value="ECO:0007669"/>
    <property type="project" value="InterPro"/>
</dbReference>
<evidence type="ECO:0000256" key="10">
    <source>
        <dbReference type="ARBA" id="ARBA00022989"/>
    </source>
</evidence>
<dbReference type="PRINTS" id="PR00120">
    <property type="entry name" value="HATPASE"/>
</dbReference>
<dbReference type="GO" id="GO:0005388">
    <property type="term" value="F:P-type calcium transporter activity"/>
    <property type="evidence" value="ECO:0007669"/>
    <property type="project" value="UniProtKB-EC"/>
</dbReference>
<evidence type="ECO:0000256" key="3">
    <source>
        <dbReference type="ARBA" id="ARBA00022475"/>
    </source>
</evidence>
<feature type="transmembrane region" description="Helical" evidence="13">
    <location>
        <begin position="837"/>
        <end position="862"/>
    </location>
</feature>
<feature type="transmembrane region" description="Helical" evidence="13">
    <location>
        <begin position="874"/>
        <end position="892"/>
    </location>
</feature>
<dbReference type="Pfam" id="PF00690">
    <property type="entry name" value="Cation_ATPase_N"/>
    <property type="match status" value="1"/>
</dbReference>
<dbReference type="RefSeq" id="WP_146996366.1">
    <property type="nucleotide sequence ID" value="NZ_AP019840.1"/>
</dbReference>
<keyword evidence="10 13" id="KW-1133">Transmembrane helix</keyword>
<evidence type="ECO:0000256" key="9">
    <source>
        <dbReference type="ARBA" id="ARBA00022967"/>
    </source>
</evidence>
<evidence type="ECO:0000256" key="7">
    <source>
        <dbReference type="ARBA" id="ARBA00022840"/>
    </source>
</evidence>
<dbReference type="SUPFAM" id="SSF56784">
    <property type="entry name" value="HAD-like"/>
    <property type="match status" value="1"/>
</dbReference>
<dbReference type="Pfam" id="PF00122">
    <property type="entry name" value="E1-E2_ATPase"/>
    <property type="match status" value="1"/>
</dbReference>
<evidence type="ECO:0000256" key="4">
    <source>
        <dbReference type="ARBA" id="ARBA00022692"/>
    </source>
</evidence>
<dbReference type="SFLD" id="SFLDG00002">
    <property type="entry name" value="C1.7:_P-type_atpase_like"/>
    <property type="match status" value="1"/>
</dbReference>
<dbReference type="STRING" id="1122173.GCA_000482505_01985"/>
<dbReference type="PROSITE" id="PS00154">
    <property type="entry name" value="ATPASE_E1_E2"/>
    <property type="match status" value="1"/>
</dbReference>
<dbReference type="GO" id="GO:0005886">
    <property type="term" value="C:plasma membrane"/>
    <property type="evidence" value="ECO:0007669"/>
    <property type="project" value="UniProtKB-SubCell"/>
</dbReference>
<feature type="transmembrane region" description="Helical" evidence="13">
    <location>
        <begin position="708"/>
        <end position="727"/>
    </location>
</feature>
<protein>
    <submittedName>
        <fullName evidence="15">Cation transport ATPase</fullName>
    </submittedName>
</protein>
<feature type="transmembrane region" description="Helical" evidence="13">
    <location>
        <begin position="247"/>
        <end position="265"/>
    </location>
</feature>
<dbReference type="FunFam" id="3.40.50.1000:FF:000001">
    <property type="entry name" value="Phospholipid-transporting ATPase IC"/>
    <property type="match status" value="1"/>
</dbReference>
<dbReference type="Proteomes" id="UP000321378">
    <property type="component" value="Chromosome"/>
</dbReference>
<feature type="transmembrane region" description="Helical" evidence="13">
    <location>
        <begin position="797"/>
        <end position="816"/>
    </location>
</feature>
<keyword evidence="4 13" id="KW-0812">Transmembrane</keyword>
<dbReference type="FunFam" id="1.20.1110.10:FF:000065">
    <property type="entry name" value="Sarcoplasmic/endoplasmic reticulum calcium ATPase 1"/>
    <property type="match status" value="1"/>
</dbReference>
<feature type="domain" description="Cation-transporting P-type ATPase N-terminal" evidence="14">
    <location>
        <begin position="1"/>
        <end position="75"/>
    </location>
</feature>
<comment type="catalytic activity">
    <reaction evidence="12">
        <text>Ca(2+)(in) + ATP + H2O = Ca(2+)(out) + ADP + phosphate + H(+)</text>
        <dbReference type="Rhea" id="RHEA:18105"/>
        <dbReference type="ChEBI" id="CHEBI:15377"/>
        <dbReference type="ChEBI" id="CHEBI:15378"/>
        <dbReference type="ChEBI" id="CHEBI:29108"/>
        <dbReference type="ChEBI" id="CHEBI:30616"/>
        <dbReference type="ChEBI" id="CHEBI:43474"/>
        <dbReference type="ChEBI" id="CHEBI:456216"/>
        <dbReference type="EC" id="7.2.2.10"/>
    </reaction>
</comment>
<evidence type="ECO:0000313" key="15">
    <source>
        <dbReference type="EMBL" id="BBM51989.1"/>
    </source>
</evidence>
<evidence type="ECO:0000256" key="5">
    <source>
        <dbReference type="ARBA" id="ARBA00022723"/>
    </source>
</evidence>
<dbReference type="SUPFAM" id="SSF81665">
    <property type="entry name" value="Calcium ATPase, transmembrane domain M"/>
    <property type="match status" value="1"/>
</dbReference>
<comment type="subcellular location">
    <subcellularLocation>
        <location evidence="1">Cell membrane</location>
        <topology evidence="1">Multi-pass membrane protein</topology>
    </subcellularLocation>
</comment>
<sequence>MWFTKSQNDVLKELNVDPKVGLTTDEVNNRLEKYGQNKLKGKAKKTLLQLFIAQLQDILIYVLIAAAVINLIVDIRHGWTDALIIMAVVLINAVVGVIQESKAEKALEALQQMTTPKSLVRRNGEVIEVNSEDLVPGDILVIDAGRFIPADVRLIESANLQIEESALTGESVPSEKNADFITKDEKIPVGDKENMAFMSTMATYGRGEGVVVATGMETEIGKIAKILDEDENTLTPLQIKLDELGKILGYIAMGICAVIFVVGIIQKRPVLGMFMTSISLAVAAIPEGLVAIVAIVLAMGVNKMSKKNAIVRKLPAVETLGAVNIICSDKTGTLTQNKMTVVKTYTLDNLREVPSKGRDFVANKDETELIRSFVLCSDASIDNGQDIGDPTEIALVVLGDRFNLEKNTLNTKYKRVSENPFDSDRKLMSTLNEETDGKYRIHTKGAIDNILLRADKILLDGKIVVLTEEMKEKILKVATEMSDDALRVLGVAFKDVDTVIAPEEMEKELVVVGIVGMIDPPRTEVKDSITEAKNAGITPIMITGDHKNTAVAIAKELGIATDISQSLTGAEIDELSDKEFSENIGKYKVFARVSPEHKVKIVRAFKQKGNIVSMTGDGVNDAPSLKFADIGVAMGITGTDVSKGASDMILTDDNFTTIVHAIEEGRNIYNNIKKTIIFLLSCNLGEIICIFLSTLLNWDLPLVATQLLWVNLVTDTLPALALGIDPGDKDVMKRSPRNPKESFFSEGAGVRAVIGGTLIGLLTLVAFYLGISETGMIGNLGQLEALAKAGNVAAKHALTQGRTMAFIVLTVSQLFYSLTMRNSQKTIFEIGIFKNKYLIGSIIIGIVLQIGLTSFAPIAQIFKVTNISFGNWDIVLMFTLIPFAVNEVIKLISRKKIKIQLLIFKKS</sequence>
<dbReference type="GO" id="GO:0005524">
    <property type="term" value="F:ATP binding"/>
    <property type="evidence" value="ECO:0007669"/>
    <property type="project" value="UniProtKB-KW"/>
</dbReference>
<dbReference type="Pfam" id="PF00689">
    <property type="entry name" value="Cation_ATPase_C"/>
    <property type="match status" value="1"/>
</dbReference>
<dbReference type="SUPFAM" id="SSF81653">
    <property type="entry name" value="Calcium ATPase, transduction domain A"/>
    <property type="match status" value="1"/>
</dbReference>
<evidence type="ECO:0000256" key="1">
    <source>
        <dbReference type="ARBA" id="ARBA00004651"/>
    </source>
</evidence>
<dbReference type="AlphaFoldDB" id="A0A510KJY2"/>
<feature type="transmembrane region" description="Helical" evidence="13">
    <location>
        <begin position="271"/>
        <end position="298"/>
    </location>
</feature>
<dbReference type="InterPro" id="IPR023214">
    <property type="entry name" value="HAD_sf"/>
</dbReference>
<evidence type="ECO:0000256" key="12">
    <source>
        <dbReference type="ARBA" id="ARBA00048694"/>
    </source>
</evidence>
<keyword evidence="7" id="KW-0067">ATP-binding</keyword>
<dbReference type="InterPro" id="IPR023299">
    <property type="entry name" value="ATPase_P-typ_cyto_dom_N"/>
</dbReference>
<dbReference type="SFLD" id="SFLDF00027">
    <property type="entry name" value="p-type_atpase"/>
    <property type="match status" value="1"/>
</dbReference>
<feature type="transmembrane region" description="Helical" evidence="13">
    <location>
        <begin position="79"/>
        <end position="98"/>
    </location>
</feature>